<comment type="caution">
    <text evidence="12">The sequence shown here is derived from an EMBL/GenBank/DDBJ whole genome shotgun (WGS) entry which is preliminary data.</text>
</comment>
<dbReference type="InterPro" id="IPR000983">
    <property type="entry name" value="Bac_GSPG_pilin"/>
</dbReference>
<gene>
    <name evidence="12" type="ORF">C7435_2421</name>
</gene>
<dbReference type="PANTHER" id="PTHR30093">
    <property type="entry name" value="GENERAL SECRETION PATHWAY PROTEIN G"/>
    <property type="match status" value="1"/>
</dbReference>
<feature type="transmembrane region" description="Helical" evidence="10">
    <location>
        <begin position="20"/>
        <end position="46"/>
    </location>
</feature>
<keyword evidence="8 10" id="KW-1133">Transmembrane helix</keyword>
<proteinExistence type="inferred from homology"/>
<comment type="subcellular location">
    <subcellularLocation>
        <location evidence="1">Cell inner membrane</location>
        <topology evidence="1">Single-pass membrane protein</topology>
    </subcellularLocation>
</comment>
<accession>A0A495D323</accession>
<name>A0A495D323_9PROT</name>
<evidence type="ECO:0000256" key="10">
    <source>
        <dbReference type="SAM" id="Phobius"/>
    </source>
</evidence>
<evidence type="ECO:0000313" key="12">
    <source>
        <dbReference type="EMBL" id="RKQ96169.1"/>
    </source>
</evidence>
<dbReference type="PANTHER" id="PTHR30093:SF44">
    <property type="entry name" value="TYPE II SECRETION SYSTEM CORE PROTEIN G"/>
    <property type="match status" value="1"/>
</dbReference>
<evidence type="ECO:0000256" key="2">
    <source>
        <dbReference type="ARBA" id="ARBA00009984"/>
    </source>
</evidence>
<evidence type="ECO:0000313" key="13">
    <source>
        <dbReference type="Proteomes" id="UP000273675"/>
    </source>
</evidence>
<dbReference type="GO" id="GO:0005886">
    <property type="term" value="C:plasma membrane"/>
    <property type="evidence" value="ECO:0007669"/>
    <property type="project" value="UniProtKB-SubCell"/>
</dbReference>
<keyword evidence="4" id="KW-1003">Cell membrane</keyword>
<dbReference type="GO" id="GO:0015627">
    <property type="term" value="C:type II protein secretion system complex"/>
    <property type="evidence" value="ECO:0007669"/>
    <property type="project" value="InterPro"/>
</dbReference>
<evidence type="ECO:0000256" key="6">
    <source>
        <dbReference type="ARBA" id="ARBA00022519"/>
    </source>
</evidence>
<dbReference type="Proteomes" id="UP000273675">
    <property type="component" value="Unassembled WGS sequence"/>
</dbReference>
<dbReference type="Pfam" id="PF08334">
    <property type="entry name" value="T2SSG"/>
    <property type="match status" value="1"/>
</dbReference>
<dbReference type="Gene3D" id="3.30.700.10">
    <property type="entry name" value="Glycoprotein, Type 4 Pilin"/>
    <property type="match status" value="1"/>
</dbReference>
<evidence type="ECO:0000256" key="8">
    <source>
        <dbReference type="ARBA" id="ARBA00022989"/>
    </source>
</evidence>
<dbReference type="PRINTS" id="PR00813">
    <property type="entry name" value="BCTERIALGSPG"/>
</dbReference>
<dbReference type="OrthoDB" id="9795612at2"/>
<organism evidence="12 13">
    <name type="scientific">Maricaulis maris</name>
    <dbReference type="NCBI Taxonomy" id="74318"/>
    <lineage>
        <taxon>Bacteria</taxon>
        <taxon>Pseudomonadati</taxon>
        <taxon>Pseudomonadota</taxon>
        <taxon>Alphaproteobacteria</taxon>
        <taxon>Maricaulales</taxon>
        <taxon>Maricaulaceae</taxon>
        <taxon>Maricaulis</taxon>
    </lineage>
</organism>
<evidence type="ECO:0000256" key="5">
    <source>
        <dbReference type="ARBA" id="ARBA00022481"/>
    </source>
</evidence>
<evidence type="ECO:0000259" key="11">
    <source>
        <dbReference type="Pfam" id="PF08334"/>
    </source>
</evidence>
<evidence type="ECO:0000256" key="4">
    <source>
        <dbReference type="ARBA" id="ARBA00022475"/>
    </source>
</evidence>
<sequence length="154" mass="16806">MSDPQTNRKQTGETDTDPEAGFSLLEIMIAVVIIGIMGTIVLLNVLPAQDQAMLQKARTDIATLEQALDAYRLDMREYPSSEAGLQALVAPPRGADAARYRTGGYVRRLQDDPWGNPYQYVYPGQHGMMDIYSLGADGREGGEGLDADIGNWQG</sequence>
<dbReference type="EMBL" id="RBIM01000005">
    <property type="protein sequence ID" value="RKQ96169.1"/>
    <property type="molecule type" value="Genomic_DNA"/>
</dbReference>
<dbReference type="InterPro" id="IPR012902">
    <property type="entry name" value="N_methyl_site"/>
</dbReference>
<dbReference type="NCBIfam" id="TIGR01710">
    <property type="entry name" value="typeII_sec_gspG"/>
    <property type="match status" value="1"/>
</dbReference>
<dbReference type="AlphaFoldDB" id="A0A495D323"/>
<keyword evidence="9 10" id="KW-0472">Membrane</keyword>
<dbReference type="NCBIfam" id="TIGR02532">
    <property type="entry name" value="IV_pilin_GFxxxE"/>
    <property type="match status" value="1"/>
</dbReference>
<protein>
    <recommendedName>
        <fullName evidence="3">Type II secretion system core protein G</fullName>
    </recommendedName>
</protein>
<keyword evidence="5" id="KW-0488">Methylation</keyword>
<feature type="domain" description="Type II secretion system protein GspG C-terminal" evidence="11">
    <location>
        <begin position="44"/>
        <end position="152"/>
    </location>
</feature>
<dbReference type="GO" id="GO:0015628">
    <property type="term" value="P:protein secretion by the type II secretion system"/>
    <property type="evidence" value="ECO:0007669"/>
    <property type="project" value="InterPro"/>
</dbReference>
<dbReference type="RefSeq" id="WP_121211766.1">
    <property type="nucleotide sequence ID" value="NZ_RBIM01000005.1"/>
</dbReference>
<keyword evidence="6" id="KW-0997">Cell inner membrane</keyword>
<dbReference type="InterPro" id="IPR010054">
    <property type="entry name" value="Type2_sec_GspG"/>
</dbReference>
<reference evidence="12 13" key="1">
    <citation type="submission" date="2018-10" db="EMBL/GenBank/DDBJ databases">
        <title>Genomic Encyclopedia of Type Strains, Phase IV (KMG-IV): sequencing the most valuable type-strain genomes for metagenomic binning, comparative biology and taxonomic classification.</title>
        <authorList>
            <person name="Goeker M."/>
        </authorList>
    </citation>
    <scope>NUCLEOTIDE SEQUENCE [LARGE SCALE GENOMIC DNA]</scope>
    <source>
        <strain evidence="12 13">DSM 4734</strain>
    </source>
</reference>
<evidence type="ECO:0000256" key="1">
    <source>
        <dbReference type="ARBA" id="ARBA00004377"/>
    </source>
</evidence>
<evidence type="ECO:0000256" key="9">
    <source>
        <dbReference type="ARBA" id="ARBA00023136"/>
    </source>
</evidence>
<evidence type="ECO:0000256" key="7">
    <source>
        <dbReference type="ARBA" id="ARBA00022692"/>
    </source>
</evidence>
<comment type="similarity">
    <text evidence="2">Belongs to the GSP G family.</text>
</comment>
<dbReference type="PROSITE" id="PS00409">
    <property type="entry name" value="PROKAR_NTER_METHYL"/>
    <property type="match status" value="1"/>
</dbReference>
<dbReference type="SUPFAM" id="SSF54523">
    <property type="entry name" value="Pili subunits"/>
    <property type="match status" value="1"/>
</dbReference>
<keyword evidence="7 10" id="KW-0812">Transmembrane</keyword>
<dbReference type="InterPro" id="IPR013545">
    <property type="entry name" value="T2SS_protein-GspG_C"/>
</dbReference>
<dbReference type="InterPro" id="IPR045584">
    <property type="entry name" value="Pilin-like"/>
</dbReference>
<dbReference type="Pfam" id="PF07963">
    <property type="entry name" value="N_methyl"/>
    <property type="match status" value="1"/>
</dbReference>
<evidence type="ECO:0000256" key="3">
    <source>
        <dbReference type="ARBA" id="ARBA00020042"/>
    </source>
</evidence>